<protein>
    <recommendedName>
        <fullName evidence="5">Lipoprotein</fullName>
    </recommendedName>
</protein>
<name>A0ABW2YS24_9SPHI</name>
<reference evidence="4" key="1">
    <citation type="journal article" date="2019" name="Int. J. Syst. Evol. Microbiol.">
        <title>The Global Catalogue of Microorganisms (GCM) 10K type strain sequencing project: providing services to taxonomists for standard genome sequencing and annotation.</title>
        <authorList>
            <consortium name="The Broad Institute Genomics Platform"/>
            <consortium name="The Broad Institute Genome Sequencing Center for Infectious Disease"/>
            <person name="Wu L."/>
            <person name="Ma J."/>
        </authorList>
    </citation>
    <scope>NUCLEOTIDE SEQUENCE [LARGE SCALE GENOMIC DNA]</scope>
    <source>
        <strain evidence="4">CCUG 63418</strain>
    </source>
</reference>
<feature type="chain" id="PRO_5045536207" description="Lipoprotein" evidence="2">
    <location>
        <begin position="20"/>
        <end position="122"/>
    </location>
</feature>
<feature type="signal peptide" evidence="2">
    <location>
        <begin position="1"/>
        <end position="19"/>
    </location>
</feature>
<feature type="region of interest" description="Disordered" evidence="1">
    <location>
        <begin position="22"/>
        <end position="43"/>
    </location>
</feature>
<organism evidence="3 4">
    <name type="scientific">Mucilaginibacter calamicampi</name>
    <dbReference type="NCBI Taxonomy" id="1302352"/>
    <lineage>
        <taxon>Bacteria</taxon>
        <taxon>Pseudomonadati</taxon>
        <taxon>Bacteroidota</taxon>
        <taxon>Sphingobacteriia</taxon>
        <taxon>Sphingobacteriales</taxon>
        <taxon>Sphingobacteriaceae</taxon>
        <taxon>Mucilaginibacter</taxon>
    </lineage>
</organism>
<evidence type="ECO:0008006" key="5">
    <source>
        <dbReference type="Google" id="ProtNLM"/>
    </source>
</evidence>
<dbReference type="PROSITE" id="PS51257">
    <property type="entry name" value="PROKAR_LIPOPROTEIN"/>
    <property type="match status" value="1"/>
</dbReference>
<dbReference type="Proteomes" id="UP001596958">
    <property type="component" value="Unassembled WGS sequence"/>
</dbReference>
<proteinExistence type="predicted"/>
<evidence type="ECO:0000256" key="2">
    <source>
        <dbReference type="SAM" id="SignalP"/>
    </source>
</evidence>
<sequence>MKTKIFVLLICASVITACSSNRNTLEGTTDNTDKPLPKTATGFASQRDGSSFDKAIIIDEKTERAGLDAENTQLITLFPGSKRVSQRYEIYKDKQHEIVNITTTDGRETQVYFDVSSYFGKQ</sequence>
<dbReference type="RefSeq" id="WP_377095863.1">
    <property type="nucleotide sequence ID" value="NZ_JBHTHU010000001.1"/>
</dbReference>
<gene>
    <name evidence="3" type="ORF">ACFQZS_00135</name>
</gene>
<keyword evidence="4" id="KW-1185">Reference proteome</keyword>
<evidence type="ECO:0000313" key="4">
    <source>
        <dbReference type="Proteomes" id="UP001596958"/>
    </source>
</evidence>
<evidence type="ECO:0000313" key="3">
    <source>
        <dbReference type="EMBL" id="MFD0748528.1"/>
    </source>
</evidence>
<dbReference type="EMBL" id="JBHTHU010000001">
    <property type="protein sequence ID" value="MFD0748528.1"/>
    <property type="molecule type" value="Genomic_DNA"/>
</dbReference>
<comment type="caution">
    <text evidence="3">The sequence shown here is derived from an EMBL/GenBank/DDBJ whole genome shotgun (WGS) entry which is preliminary data.</text>
</comment>
<keyword evidence="2" id="KW-0732">Signal</keyword>
<accession>A0ABW2YS24</accession>
<evidence type="ECO:0000256" key="1">
    <source>
        <dbReference type="SAM" id="MobiDB-lite"/>
    </source>
</evidence>